<sequence length="303" mass="36027">MDVYHNLINLLVQEKIYEDFKSTYFGHLRHIPEHFKFNGQMFHYMLLRRLSVGKESFNLTLTYLKNKINLKRESEVYNERGNASFGYMRLFLILESMPRSLWILLCPFPIYLDGTPQKMIILLKVIHLSTKEKVVHPYLTPIVRETKKNYLVILKPYIDEVKDTILNTFKANLKNVIVLTSVVENVEDEYLLDDDNFLAPTVDDKILPLAIVDDDLVVVDEYFAEEVDEVLEENDEEKEEEKLDEKKEEKSEEGKLEGKKNEASGQEEKEQQEEKITENEEEEKLDEEKVWPLMWQKWKKKWT</sequence>
<name>A0A9J5W668_SOLCO</name>
<proteinExistence type="predicted"/>
<evidence type="ECO:0000256" key="1">
    <source>
        <dbReference type="SAM" id="MobiDB-lite"/>
    </source>
</evidence>
<dbReference type="OrthoDB" id="1772236at2759"/>
<accession>A0A9J5W668</accession>
<protein>
    <submittedName>
        <fullName evidence="2">Uncharacterized protein</fullName>
    </submittedName>
</protein>
<feature type="compositionally biased region" description="Acidic residues" evidence="1">
    <location>
        <begin position="229"/>
        <end position="239"/>
    </location>
</feature>
<organism evidence="2 3">
    <name type="scientific">Solanum commersonii</name>
    <name type="common">Commerson's wild potato</name>
    <name type="synonym">Commerson's nightshade</name>
    <dbReference type="NCBI Taxonomy" id="4109"/>
    <lineage>
        <taxon>Eukaryota</taxon>
        <taxon>Viridiplantae</taxon>
        <taxon>Streptophyta</taxon>
        <taxon>Embryophyta</taxon>
        <taxon>Tracheophyta</taxon>
        <taxon>Spermatophyta</taxon>
        <taxon>Magnoliopsida</taxon>
        <taxon>eudicotyledons</taxon>
        <taxon>Gunneridae</taxon>
        <taxon>Pentapetalae</taxon>
        <taxon>asterids</taxon>
        <taxon>lamiids</taxon>
        <taxon>Solanales</taxon>
        <taxon>Solanaceae</taxon>
        <taxon>Solanoideae</taxon>
        <taxon>Solaneae</taxon>
        <taxon>Solanum</taxon>
    </lineage>
</organism>
<reference evidence="2 3" key="1">
    <citation type="submission" date="2020-09" db="EMBL/GenBank/DDBJ databases">
        <title>De no assembly of potato wild relative species, Solanum commersonii.</title>
        <authorList>
            <person name="Cho K."/>
        </authorList>
    </citation>
    <scope>NUCLEOTIDE SEQUENCE [LARGE SCALE GENOMIC DNA]</scope>
    <source>
        <strain evidence="2">LZ3.2</strain>
        <tissue evidence="2">Leaf</tissue>
    </source>
</reference>
<dbReference type="AlphaFoldDB" id="A0A9J5W668"/>
<dbReference type="EMBL" id="JACXVP010000012">
    <property type="protein sequence ID" value="KAG5570855.1"/>
    <property type="molecule type" value="Genomic_DNA"/>
</dbReference>
<feature type="region of interest" description="Disordered" evidence="1">
    <location>
        <begin position="229"/>
        <end position="288"/>
    </location>
</feature>
<dbReference type="Proteomes" id="UP000824120">
    <property type="component" value="Chromosome 12"/>
</dbReference>
<keyword evidence="3" id="KW-1185">Reference proteome</keyword>
<evidence type="ECO:0000313" key="2">
    <source>
        <dbReference type="EMBL" id="KAG5570855.1"/>
    </source>
</evidence>
<evidence type="ECO:0000313" key="3">
    <source>
        <dbReference type="Proteomes" id="UP000824120"/>
    </source>
</evidence>
<gene>
    <name evidence="2" type="ORF">H5410_060621</name>
</gene>
<feature type="compositionally biased region" description="Basic and acidic residues" evidence="1">
    <location>
        <begin position="240"/>
        <end position="278"/>
    </location>
</feature>
<comment type="caution">
    <text evidence="2">The sequence shown here is derived from an EMBL/GenBank/DDBJ whole genome shotgun (WGS) entry which is preliminary data.</text>
</comment>